<feature type="transmembrane region" description="Helical" evidence="1">
    <location>
        <begin position="234"/>
        <end position="254"/>
    </location>
</feature>
<dbReference type="EMBL" id="CP009044">
    <property type="protein sequence ID" value="AII15588.1"/>
    <property type="molecule type" value="Genomic_DNA"/>
</dbReference>
<feature type="transmembrane region" description="Helical" evidence="1">
    <location>
        <begin position="123"/>
        <end position="142"/>
    </location>
</feature>
<dbReference type="KEGG" id="caj:CIG1485E_a0063"/>
<reference evidence="2 3" key="1">
    <citation type="journal article" date="2014" name="Genome Announc.">
        <title>Complete Genome Sequence of Campylobacter iguaniorum Strain 1485ET, Isolated from a Bearded Dragon (Pogona vitticeps).</title>
        <authorList>
            <person name="Gilbert M.J."/>
            <person name="Miller W.G."/>
            <person name="Yee E."/>
            <person name="Kik M."/>
            <person name="Wagenaar J.A."/>
            <person name="Duim B."/>
        </authorList>
    </citation>
    <scope>NUCLEOTIDE SEQUENCE [LARGE SCALE GENOMIC DNA]</scope>
    <source>
        <strain evidence="2 3">1485E</strain>
        <plasmid evidence="2">pCIG1485E</plasmid>
    </source>
</reference>
<proteinExistence type="predicted"/>
<organism evidence="2 3">
    <name type="scientific">Campylobacter iguaniorum</name>
    <dbReference type="NCBI Taxonomy" id="1244531"/>
    <lineage>
        <taxon>Bacteria</taxon>
        <taxon>Pseudomonadati</taxon>
        <taxon>Campylobacterota</taxon>
        <taxon>Epsilonproteobacteria</taxon>
        <taxon>Campylobacterales</taxon>
        <taxon>Campylobacteraceae</taxon>
        <taxon>Campylobacter</taxon>
    </lineage>
</organism>
<dbReference type="Proteomes" id="UP000028486">
    <property type="component" value="Plasmid pCIG1485E"/>
</dbReference>
<name>A0A076FD57_9BACT</name>
<dbReference type="eggNOG" id="ENOG50317WQ">
    <property type="taxonomic scope" value="Bacteria"/>
</dbReference>
<dbReference type="HOGENOM" id="CLU_1033201_0_0_7"/>
<dbReference type="OrthoDB" id="5429795at2"/>
<accession>A0A076FD57</accession>
<evidence type="ECO:0000313" key="3">
    <source>
        <dbReference type="Proteomes" id="UP000028486"/>
    </source>
</evidence>
<keyword evidence="1" id="KW-0472">Membrane</keyword>
<protein>
    <submittedName>
        <fullName evidence="2">Uncharacterized protein</fullName>
    </submittedName>
</protein>
<keyword evidence="2" id="KW-0614">Plasmid</keyword>
<evidence type="ECO:0000256" key="1">
    <source>
        <dbReference type="SAM" id="Phobius"/>
    </source>
</evidence>
<sequence length="270" mass="31073">MPSSGTGGTGGSNYGGGRFAHQNVDFKANNAGGGSGSAYKAPKNIINALSEIQRYYVLESRSDDLPKEYFTLEQIFDFFKIGFKSGILEGLLFITLLPFLQTIYPGFKFYFLGDALNNQEEMLFTVSSYAPIVISTIFMVYLSKYYEGGLTKRAIFALINGRSSTFIIKGVGIYYLLHYIQELSLKDPNVVYSWIDFSQWIFSFFTTHELTAEMIYNYYYRFVIPALGDTANEIFFSMLIFAFFPYLTVFYKGYVNTREKYRMEEEYENY</sequence>
<gene>
    <name evidence="2" type="ORF">CIG1485E_a0063</name>
</gene>
<keyword evidence="1" id="KW-1133">Transmembrane helix</keyword>
<keyword evidence="1" id="KW-0812">Transmembrane</keyword>
<dbReference type="RefSeq" id="WP_041572710.1">
    <property type="nucleotide sequence ID" value="NZ_CP009044.1"/>
</dbReference>
<feature type="transmembrane region" description="Helical" evidence="1">
    <location>
        <begin position="90"/>
        <end position="111"/>
    </location>
</feature>
<dbReference type="AlphaFoldDB" id="A0A076FD57"/>
<geneLocation type="plasmid" evidence="2 3">
    <name>pCIG1485E</name>
</geneLocation>
<keyword evidence="3" id="KW-1185">Reference proteome</keyword>
<evidence type="ECO:0000313" key="2">
    <source>
        <dbReference type="EMBL" id="AII15588.1"/>
    </source>
</evidence>
<feature type="transmembrane region" description="Helical" evidence="1">
    <location>
        <begin position="154"/>
        <end position="177"/>
    </location>
</feature>